<comment type="caution">
    <text evidence="1">The sequence shown here is derived from an EMBL/GenBank/DDBJ whole genome shotgun (WGS) entry which is preliminary data.</text>
</comment>
<dbReference type="RefSeq" id="WP_184022139.1">
    <property type="nucleotide sequence ID" value="NZ_JACIJC010000009.1"/>
</dbReference>
<protein>
    <submittedName>
        <fullName evidence="1">Uncharacterized protein</fullName>
    </submittedName>
</protein>
<evidence type="ECO:0000313" key="2">
    <source>
        <dbReference type="Proteomes" id="UP000549617"/>
    </source>
</evidence>
<dbReference type="Proteomes" id="UP000549617">
    <property type="component" value="Unassembled WGS sequence"/>
</dbReference>
<keyword evidence="2" id="KW-1185">Reference proteome</keyword>
<evidence type="ECO:0000313" key="1">
    <source>
        <dbReference type="EMBL" id="MBB5687825.1"/>
    </source>
</evidence>
<dbReference type="AlphaFoldDB" id="A0A7W9ALD9"/>
<gene>
    <name evidence="1" type="ORF">FHS49_003871</name>
</gene>
<accession>A0A7W9ALD9</accession>
<sequence length="99" mass="10561">MAQKPARVAAMNEYQPPRPLAFQLSAETATLSELQSNPASKAALESINPALGNAVLASIFGFYIVPQFRDMLPGATTPEAIAKLNAALAKIPRGDWPVR</sequence>
<organism evidence="1 2">
    <name type="scientific">Sphingobium boeckii</name>
    <dbReference type="NCBI Taxonomy" id="1082345"/>
    <lineage>
        <taxon>Bacteria</taxon>
        <taxon>Pseudomonadati</taxon>
        <taxon>Pseudomonadota</taxon>
        <taxon>Alphaproteobacteria</taxon>
        <taxon>Sphingomonadales</taxon>
        <taxon>Sphingomonadaceae</taxon>
        <taxon>Sphingobium</taxon>
    </lineage>
</organism>
<proteinExistence type="predicted"/>
<reference evidence="1 2" key="1">
    <citation type="submission" date="2020-08" db="EMBL/GenBank/DDBJ databases">
        <title>Genomic Encyclopedia of Type Strains, Phase IV (KMG-IV): sequencing the most valuable type-strain genomes for metagenomic binning, comparative biology and taxonomic classification.</title>
        <authorList>
            <person name="Goeker M."/>
        </authorList>
    </citation>
    <scope>NUCLEOTIDE SEQUENCE [LARGE SCALE GENOMIC DNA]</scope>
    <source>
        <strain evidence="1 2">DSM 25079</strain>
    </source>
</reference>
<name>A0A7W9ALD9_9SPHN</name>
<dbReference type="EMBL" id="JACIJC010000009">
    <property type="protein sequence ID" value="MBB5687825.1"/>
    <property type="molecule type" value="Genomic_DNA"/>
</dbReference>